<dbReference type="PANTHER" id="PTHR13454:SF11">
    <property type="entry name" value="PROTEIN MCM10 HOMOLOG"/>
    <property type="match status" value="1"/>
</dbReference>
<sequence length="314" mass="34099">MIPLSSARRRPASGASYRAAAAPRPPVPPRAGPAPRPKRPKASKEDPLAAALAPRKEAKRPKRASLRERPVTELGDDDDDDAAGPPRRATPRGVALPGESAVFCRERPRITKEAYAYVARQRAPPQKPPQRRRGPPMRRAPVAKAPAAAPAAAPWLRPLGDDERKRLKASKGAHARQAQAERADRGLGALAKLEKREAAADDAAAKAALSMRVRCFKCVDCARLFESKPEACVRRDHHIEMAFAVRRCFACGKCGRSIFSLERRPRGACACGADAWRNRENDSDVRAVAAPDTFRPALAEWTSTSDVSALVNNI</sequence>
<keyword evidence="4" id="KW-1185">Reference proteome</keyword>
<dbReference type="GO" id="GO:0006270">
    <property type="term" value="P:DNA replication initiation"/>
    <property type="evidence" value="ECO:0007669"/>
    <property type="project" value="InterPro"/>
</dbReference>
<evidence type="ECO:0000313" key="4">
    <source>
        <dbReference type="Proteomes" id="UP000789595"/>
    </source>
</evidence>
<gene>
    <name evidence="3" type="ORF">PECAL_3P19650</name>
</gene>
<dbReference type="EMBL" id="CAKKNE010000003">
    <property type="protein sequence ID" value="CAH0371993.1"/>
    <property type="molecule type" value="Genomic_DNA"/>
</dbReference>
<feature type="region of interest" description="Disordered" evidence="1">
    <location>
        <begin position="1"/>
        <end position="159"/>
    </location>
</feature>
<dbReference type="GO" id="GO:0043596">
    <property type="term" value="C:nuclear replication fork"/>
    <property type="evidence" value="ECO:0007669"/>
    <property type="project" value="TreeGrafter"/>
</dbReference>
<dbReference type="GO" id="GO:0003688">
    <property type="term" value="F:DNA replication origin binding"/>
    <property type="evidence" value="ECO:0007669"/>
    <property type="project" value="TreeGrafter"/>
</dbReference>
<dbReference type="GO" id="GO:0003697">
    <property type="term" value="F:single-stranded DNA binding"/>
    <property type="evidence" value="ECO:0007669"/>
    <property type="project" value="InterPro"/>
</dbReference>
<feature type="compositionally biased region" description="Low complexity" evidence="1">
    <location>
        <begin position="137"/>
        <end position="158"/>
    </location>
</feature>
<dbReference type="SMART" id="SM01280">
    <property type="entry name" value="Mcm10"/>
    <property type="match status" value="1"/>
</dbReference>
<dbReference type="AlphaFoldDB" id="A0A8J2SGC2"/>
<feature type="compositionally biased region" description="Low complexity" evidence="1">
    <location>
        <begin position="12"/>
        <end position="22"/>
    </location>
</feature>
<feature type="compositionally biased region" description="Pro residues" evidence="1">
    <location>
        <begin position="23"/>
        <end position="35"/>
    </location>
</feature>
<name>A0A8J2SGC2_9STRA</name>
<evidence type="ECO:0000259" key="2">
    <source>
        <dbReference type="SMART" id="SM01280"/>
    </source>
</evidence>
<organism evidence="3 4">
    <name type="scientific">Pelagomonas calceolata</name>
    <dbReference type="NCBI Taxonomy" id="35677"/>
    <lineage>
        <taxon>Eukaryota</taxon>
        <taxon>Sar</taxon>
        <taxon>Stramenopiles</taxon>
        <taxon>Ochrophyta</taxon>
        <taxon>Pelagophyceae</taxon>
        <taxon>Pelagomonadales</taxon>
        <taxon>Pelagomonadaceae</taxon>
        <taxon>Pelagomonas</taxon>
    </lineage>
</organism>
<evidence type="ECO:0000256" key="1">
    <source>
        <dbReference type="SAM" id="MobiDB-lite"/>
    </source>
</evidence>
<dbReference type="InterPro" id="IPR015411">
    <property type="entry name" value="Rep_factor_Mcm10_C"/>
</dbReference>
<dbReference type="InterPro" id="IPR040184">
    <property type="entry name" value="Mcm10"/>
</dbReference>
<evidence type="ECO:0000313" key="3">
    <source>
        <dbReference type="EMBL" id="CAH0371993.1"/>
    </source>
</evidence>
<comment type="caution">
    <text evidence="3">The sequence shown here is derived from an EMBL/GenBank/DDBJ whole genome shotgun (WGS) entry which is preliminary data.</text>
</comment>
<protein>
    <recommendedName>
        <fullName evidence="2">Replication factor Mcm10 C-terminal domain-containing protein</fullName>
    </recommendedName>
</protein>
<feature type="compositionally biased region" description="Low complexity" evidence="1">
    <location>
        <begin position="83"/>
        <end position="93"/>
    </location>
</feature>
<feature type="domain" description="Replication factor Mcm10 C-terminal" evidence="2">
    <location>
        <begin position="1"/>
        <end position="283"/>
    </location>
</feature>
<reference evidence="3" key="1">
    <citation type="submission" date="2021-11" db="EMBL/GenBank/DDBJ databases">
        <authorList>
            <consortium name="Genoscope - CEA"/>
            <person name="William W."/>
        </authorList>
    </citation>
    <scope>NUCLEOTIDE SEQUENCE</scope>
</reference>
<proteinExistence type="predicted"/>
<dbReference type="PANTHER" id="PTHR13454">
    <property type="entry name" value="PROTEIN MCM10 HOMOLOG"/>
    <property type="match status" value="1"/>
</dbReference>
<dbReference type="Proteomes" id="UP000789595">
    <property type="component" value="Unassembled WGS sequence"/>
</dbReference>
<accession>A0A8J2SGC2</accession>